<proteinExistence type="predicted"/>
<name>F4T293_ECOLX</name>
<dbReference type="Pfam" id="PF24233">
    <property type="entry name" value="DUF7446"/>
    <property type="match status" value="1"/>
</dbReference>
<dbReference type="EMBL" id="GL883915">
    <property type="protein sequence ID" value="EGI14992.1"/>
    <property type="molecule type" value="Genomic_DNA"/>
</dbReference>
<gene>
    <name evidence="1" type="ORF">ECIG_05192</name>
</gene>
<evidence type="ECO:0000313" key="2">
    <source>
        <dbReference type="Proteomes" id="UP000004710"/>
    </source>
</evidence>
<dbReference type="HOGENOM" id="CLU_192126_0_0_6"/>
<reference evidence="1 2" key="1">
    <citation type="submission" date="2010-01" db="EMBL/GenBank/DDBJ databases">
        <title>The Genome Sequence of Escherichia coli M605.</title>
        <authorList>
            <consortium name="The Broad Institute Genome Sequencing Platform"/>
            <consortium name="The Broad Institute Genome Sequencing Center for Infectious Disease"/>
            <person name="Feldgarden M."/>
            <person name="Gordon D.M."/>
            <person name="Johnson J.R."/>
            <person name="Johnston B.D."/>
            <person name="Young S."/>
            <person name="Zeng Q."/>
            <person name="Koehrsen M."/>
            <person name="Alvarado L."/>
            <person name="Berlin A.M."/>
            <person name="Borenstein D."/>
            <person name="Chapman S.B."/>
            <person name="Chen Z."/>
            <person name="Engels R."/>
            <person name="Freedman E."/>
            <person name="Gellesch M."/>
            <person name="Goldberg J."/>
            <person name="Griggs A."/>
            <person name="Gujja S."/>
            <person name="Heilman E.R."/>
            <person name="Heiman D.I."/>
            <person name="Hepburn T.A."/>
            <person name="Howarth C."/>
            <person name="Jen D."/>
            <person name="Larson L."/>
            <person name="Lewis B."/>
            <person name="Mehta T."/>
            <person name="Park D."/>
            <person name="Pearson M."/>
            <person name="Richards J."/>
            <person name="Roberts A."/>
            <person name="Saif S."/>
            <person name="Shea T.D."/>
            <person name="Shenoy N."/>
            <person name="Sisk P."/>
            <person name="Stolte C."/>
            <person name="Sykes S.N."/>
            <person name="Walk T."/>
            <person name="White J."/>
            <person name="Yandava C."/>
            <person name="Haas B."/>
            <person name="Henn M.R."/>
            <person name="Nusbaum C."/>
            <person name="Birren B."/>
        </authorList>
    </citation>
    <scope>NUCLEOTIDE SEQUENCE [LARGE SCALE GENOMIC DNA]</scope>
    <source>
        <strain evidence="1 2">M605</strain>
    </source>
</reference>
<accession>F4T293</accession>
<sequence length="86" mass="9559">MMRNTAKLQLGFSPLSKKIMLAKMRDVDGGRLRVGNDPGRDVTNEAAQLVWQLVMAEGGEISWGLDDGSQMVLRAEKQVWNDGLRT</sequence>
<evidence type="ECO:0000313" key="1">
    <source>
        <dbReference type="EMBL" id="EGI14992.1"/>
    </source>
</evidence>
<dbReference type="Proteomes" id="UP000004710">
    <property type="component" value="Unassembled WGS sequence"/>
</dbReference>
<protein>
    <submittedName>
        <fullName evidence="1">Uncharacterized protein</fullName>
    </submittedName>
</protein>
<dbReference type="InterPro" id="IPR055869">
    <property type="entry name" value="DUF7446"/>
</dbReference>
<dbReference type="AlphaFoldDB" id="F4T293"/>
<organism evidence="1 2">
    <name type="scientific">Escherichia coli M605</name>
    <dbReference type="NCBI Taxonomy" id="656417"/>
    <lineage>
        <taxon>Bacteria</taxon>
        <taxon>Pseudomonadati</taxon>
        <taxon>Pseudomonadota</taxon>
        <taxon>Gammaproteobacteria</taxon>
        <taxon>Enterobacterales</taxon>
        <taxon>Enterobacteriaceae</taxon>
        <taxon>Escherichia</taxon>
    </lineage>
</organism>